<proteinExistence type="inferred from homology"/>
<reference evidence="4 5" key="1">
    <citation type="submission" date="2020-02" db="EMBL/GenBank/DDBJ databases">
        <title>Whole-genome analyses of novel actinobacteria.</title>
        <authorList>
            <person name="Sahin N."/>
        </authorList>
    </citation>
    <scope>NUCLEOTIDE SEQUENCE [LARGE SCALE GENOMIC DNA]</scope>
    <source>
        <strain evidence="4 5">KC13</strain>
    </source>
</reference>
<dbReference type="Proteomes" id="UP000483261">
    <property type="component" value="Unassembled WGS sequence"/>
</dbReference>
<feature type="signal peptide" evidence="2">
    <location>
        <begin position="1"/>
        <end position="19"/>
    </location>
</feature>
<dbReference type="PROSITE" id="PS50983">
    <property type="entry name" value="FE_B12_PBP"/>
    <property type="match status" value="1"/>
</dbReference>
<evidence type="ECO:0000313" key="4">
    <source>
        <dbReference type="EMBL" id="NGN93696.1"/>
    </source>
</evidence>
<dbReference type="Pfam" id="PF01497">
    <property type="entry name" value="Peripla_BP_2"/>
    <property type="match status" value="1"/>
</dbReference>
<evidence type="ECO:0000256" key="2">
    <source>
        <dbReference type="SAM" id="SignalP"/>
    </source>
</evidence>
<dbReference type="PANTHER" id="PTHR30535">
    <property type="entry name" value="VITAMIN B12-BINDING PROTEIN"/>
    <property type="match status" value="1"/>
</dbReference>
<dbReference type="SUPFAM" id="SSF53807">
    <property type="entry name" value="Helical backbone' metal receptor"/>
    <property type="match status" value="1"/>
</dbReference>
<organism evidence="4 5">
    <name type="scientific">Nocardioides turkmenicus</name>
    <dbReference type="NCBI Taxonomy" id="2711220"/>
    <lineage>
        <taxon>Bacteria</taxon>
        <taxon>Bacillati</taxon>
        <taxon>Actinomycetota</taxon>
        <taxon>Actinomycetes</taxon>
        <taxon>Propionibacteriales</taxon>
        <taxon>Nocardioidaceae</taxon>
        <taxon>Nocardioides</taxon>
    </lineage>
</organism>
<dbReference type="InterPro" id="IPR002491">
    <property type="entry name" value="ABC_transptr_periplasmic_BD"/>
</dbReference>
<evidence type="ECO:0000313" key="5">
    <source>
        <dbReference type="Proteomes" id="UP000483261"/>
    </source>
</evidence>
<gene>
    <name evidence="4" type="ORF">G5C66_13205</name>
</gene>
<dbReference type="InterPro" id="IPR050902">
    <property type="entry name" value="ABC_Transporter_SBP"/>
</dbReference>
<feature type="domain" description="Fe/B12 periplasmic-binding" evidence="3">
    <location>
        <begin position="61"/>
        <end position="337"/>
    </location>
</feature>
<dbReference type="AlphaFoldDB" id="A0A6M1R110"/>
<dbReference type="Gene3D" id="3.40.50.1980">
    <property type="entry name" value="Nitrogenase molybdenum iron protein domain"/>
    <property type="match status" value="2"/>
</dbReference>
<feature type="chain" id="PRO_5039473456" evidence="2">
    <location>
        <begin position="20"/>
        <end position="337"/>
    </location>
</feature>
<evidence type="ECO:0000256" key="1">
    <source>
        <dbReference type="ARBA" id="ARBA00008814"/>
    </source>
</evidence>
<dbReference type="RefSeq" id="WP_165111434.1">
    <property type="nucleotide sequence ID" value="NZ_JAALAA010000010.1"/>
</dbReference>
<name>A0A6M1R110_9ACTN</name>
<comment type="caution">
    <text evidence="4">The sequence shown here is derived from an EMBL/GenBank/DDBJ whole genome shotgun (WGS) entry which is preliminary data.</text>
</comment>
<sequence length="337" mass="35544">MNTTPLLRAVPVAALTLLAATGCGGTGVTNDAAANGEAAEGYPVTVENCGRQVTVESAPERIVGLSPAQTELLVRLGLADRLVGQAQTAMHELPEDVAEKASEVPELSTDAPPAREQLLDVQPDAVVAPTEYEFTAEQGFATIDQLSDAGVTTYVAAGGCPERRATGEVTDLFTDLEALGSIFGVPGAADELVAETRGDLEAVEKAVADRPRPTVAQLFVEGKTISAIGAGVEYDMIDRAGGENVFSPDEKLFEQFFSAVVSPEEIAARNPDAIVFAVREQSEAERVETYLRQTFPDVTAVKEDRFVVLRTPDTFPGTLGNVAAVRTIAEGLHPDAF</sequence>
<evidence type="ECO:0000259" key="3">
    <source>
        <dbReference type="PROSITE" id="PS50983"/>
    </source>
</evidence>
<dbReference type="PANTHER" id="PTHR30535:SF7">
    <property type="entry name" value="IRON(III) DICITRATE-BINDING PROTEIN"/>
    <property type="match status" value="1"/>
</dbReference>
<keyword evidence="5" id="KW-1185">Reference proteome</keyword>
<comment type="similarity">
    <text evidence="1">Belongs to the bacterial solute-binding protein 8 family.</text>
</comment>
<protein>
    <submittedName>
        <fullName evidence="4">ABC transporter substrate-binding protein</fullName>
    </submittedName>
</protein>
<dbReference type="EMBL" id="JAALAA010000010">
    <property type="protein sequence ID" value="NGN93696.1"/>
    <property type="molecule type" value="Genomic_DNA"/>
</dbReference>
<keyword evidence="2" id="KW-0732">Signal</keyword>
<accession>A0A6M1R110</accession>